<sequence length="132" mass="14077">MKGKPLFPFAAIAVVGLILMISLSFIGVTQKEERLALEGEDAVEEQQTQETVDTSDPMALGEQAYQASCIGCHGGSFDGPMGNLIGIGDRRSKEEIMTIIHEGGEDYGIPGMPAFPESDAEAIAEYLIEVAN</sequence>
<feature type="binding site" description="axial binding residue" evidence="5">
    <location>
        <position position="73"/>
    </location>
    <ligand>
        <name>heme c</name>
        <dbReference type="ChEBI" id="CHEBI:61717"/>
    </ligand>
    <ligandPart>
        <name>Fe</name>
        <dbReference type="ChEBI" id="CHEBI:18248"/>
    </ligandPart>
</feature>
<feature type="binding site" description="covalent" evidence="4">
    <location>
        <position position="72"/>
    </location>
    <ligand>
        <name>heme c</name>
        <dbReference type="ChEBI" id="CHEBI:61717"/>
    </ligand>
</feature>
<organism evidence="8 9">
    <name type="scientific">Anaerobacillus arseniciselenatis</name>
    <dbReference type="NCBI Taxonomy" id="85682"/>
    <lineage>
        <taxon>Bacteria</taxon>
        <taxon>Bacillati</taxon>
        <taxon>Bacillota</taxon>
        <taxon>Bacilli</taxon>
        <taxon>Bacillales</taxon>
        <taxon>Bacillaceae</taxon>
        <taxon>Anaerobacillus</taxon>
    </lineage>
</organism>
<evidence type="ECO:0000256" key="1">
    <source>
        <dbReference type="ARBA" id="ARBA00022617"/>
    </source>
</evidence>
<evidence type="ECO:0000313" key="9">
    <source>
        <dbReference type="Proteomes" id="UP000180098"/>
    </source>
</evidence>
<dbReference type="GO" id="GO:0005506">
    <property type="term" value="F:iron ion binding"/>
    <property type="evidence" value="ECO:0007669"/>
    <property type="project" value="InterPro"/>
</dbReference>
<dbReference type="PIRSF" id="PIRSF000025">
    <property type="entry name" value="Cytc_Bsub_c550"/>
    <property type="match status" value="1"/>
</dbReference>
<keyword evidence="9" id="KW-1185">Reference proteome</keyword>
<evidence type="ECO:0000256" key="5">
    <source>
        <dbReference type="PIRSR" id="PIRSR000025-2"/>
    </source>
</evidence>
<dbReference type="InterPro" id="IPR009056">
    <property type="entry name" value="Cyt_c-like_dom"/>
</dbReference>
<dbReference type="GO" id="GO:0016020">
    <property type="term" value="C:membrane"/>
    <property type="evidence" value="ECO:0007669"/>
    <property type="project" value="InterPro"/>
</dbReference>
<dbReference type="Gene3D" id="1.10.760.10">
    <property type="entry name" value="Cytochrome c-like domain"/>
    <property type="match status" value="1"/>
</dbReference>
<dbReference type="Pfam" id="PF13442">
    <property type="entry name" value="Cytochrome_CBB3"/>
    <property type="match status" value="1"/>
</dbReference>
<keyword evidence="1 4" id="KW-0349">Heme</keyword>
<dbReference type="EMBL" id="MLQQ01000001">
    <property type="protein sequence ID" value="OIJ16132.1"/>
    <property type="molecule type" value="Genomic_DNA"/>
</dbReference>
<dbReference type="SUPFAM" id="SSF46626">
    <property type="entry name" value="Cytochrome c"/>
    <property type="match status" value="1"/>
</dbReference>
<dbReference type="InterPro" id="IPR012218">
    <property type="entry name" value="Cyt_c_BACSU-c550-type"/>
</dbReference>
<dbReference type="OrthoDB" id="7933886at2"/>
<dbReference type="RefSeq" id="WP_071312057.1">
    <property type="nucleotide sequence ID" value="NZ_MLQQ01000001.1"/>
</dbReference>
<dbReference type="GO" id="GO:0009055">
    <property type="term" value="F:electron transfer activity"/>
    <property type="evidence" value="ECO:0007669"/>
    <property type="project" value="InterPro"/>
</dbReference>
<keyword evidence="2 5" id="KW-0479">Metal-binding</keyword>
<evidence type="ECO:0000256" key="6">
    <source>
        <dbReference type="SAM" id="Phobius"/>
    </source>
</evidence>
<keyword evidence="3 5" id="KW-0408">Iron</keyword>
<accession>A0A1S2LUC3</accession>
<protein>
    <recommendedName>
        <fullName evidence="7">Cytochrome c domain-containing protein</fullName>
    </recommendedName>
</protein>
<keyword evidence="6" id="KW-1133">Transmembrane helix</keyword>
<proteinExistence type="predicted"/>
<comment type="caution">
    <text evidence="8">The sequence shown here is derived from an EMBL/GenBank/DDBJ whole genome shotgun (WGS) entry which is preliminary data.</text>
</comment>
<dbReference type="Proteomes" id="UP000180098">
    <property type="component" value="Unassembled WGS sequence"/>
</dbReference>
<evidence type="ECO:0000259" key="7">
    <source>
        <dbReference type="PROSITE" id="PS51007"/>
    </source>
</evidence>
<dbReference type="AlphaFoldDB" id="A0A1S2LUC3"/>
<feature type="binding site" description="covalent" evidence="4">
    <location>
        <position position="69"/>
    </location>
    <ligand>
        <name>heme c</name>
        <dbReference type="ChEBI" id="CHEBI:61717"/>
    </ligand>
</feature>
<evidence type="ECO:0000256" key="4">
    <source>
        <dbReference type="PIRSR" id="PIRSR000025-1"/>
    </source>
</evidence>
<gene>
    <name evidence="8" type="ORF">BKP35_03915</name>
</gene>
<keyword evidence="6" id="KW-0812">Transmembrane</keyword>
<comment type="PTM">
    <text evidence="4">Binds 1 heme c group covalently per subunit.</text>
</comment>
<dbReference type="InterPro" id="IPR036909">
    <property type="entry name" value="Cyt_c-like_dom_sf"/>
</dbReference>
<feature type="domain" description="Cytochrome c" evidence="7">
    <location>
        <begin position="56"/>
        <end position="131"/>
    </location>
</feature>
<reference evidence="8 9" key="1">
    <citation type="submission" date="2016-10" db="EMBL/GenBank/DDBJ databases">
        <title>Draft genome sequences of four alkaliphilic bacteria belonging to the Anaerobacillus genus.</title>
        <authorList>
            <person name="Bassil N.M."/>
            <person name="Lloyd J.R."/>
        </authorList>
    </citation>
    <scope>NUCLEOTIDE SEQUENCE [LARGE SCALE GENOMIC DNA]</scope>
    <source>
        <strain evidence="8 9">DSM 15340</strain>
    </source>
</reference>
<feature type="transmembrane region" description="Helical" evidence="6">
    <location>
        <begin position="6"/>
        <end position="28"/>
    </location>
</feature>
<evidence type="ECO:0000256" key="3">
    <source>
        <dbReference type="ARBA" id="ARBA00023004"/>
    </source>
</evidence>
<evidence type="ECO:0000256" key="2">
    <source>
        <dbReference type="ARBA" id="ARBA00022723"/>
    </source>
</evidence>
<name>A0A1S2LUC3_9BACI</name>
<evidence type="ECO:0000313" key="8">
    <source>
        <dbReference type="EMBL" id="OIJ16132.1"/>
    </source>
</evidence>
<keyword evidence="6" id="KW-0472">Membrane</keyword>
<dbReference type="GO" id="GO:0020037">
    <property type="term" value="F:heme binding"/>
    <property type="evidence" value="ECO:0007669"/>
    <property type="project" value="InterPro"/>
</dbReference>
<dbReference type="PROSITE" id="PS51007">
    <property type="entry name" value="CYTC"/>
    <property type="match status" value="1"/>
</dbReference>